<name>A0A8X8BR22_POLSE</name>
<feature type="non-terminal residue" evidence="3">
    <location>
        <position position="1"/>
    </location>
</feature>
<evidence type="ECO:0000313" key="3">
    <source>
        <dbReference type="EMBL" id="KAG2467263.1"/>
    </source>
</evidence>
<dbReference type="PANTHER" id="PTHR14911">
    <property type="entry name" value="THUMP DOMAIN-CONTAINING"/>
    <property type="match status" value="1"/>
</dbReference>
<dbReference type="Pfam" id="PF01170">
    <property type="entry name" value="UPF0020"/>
    <property type="match status" value="1"/>
</dbReference>
<evidence type="ECO:0000313" key="4">
    <source>
        <dbReference type="Proteomes" id="UP000886611"/>
    </source>
</evidence>
<keyword evidence="4" id="KW-1185">Reference proteome</keyword>
<feature type="region of interest" description="Disordered" evidence="1">
    <location>
        <begin position="363"/>
        <end position="420"/>
    </location>
</feature>
<dbReference type="Proteomes" id="UP000886611">
    <property type="component" value="Unassembled WGS sequence"/>
</dbReference>
<feature type="domain" description="Ribosomal RNA large subunit methyltransferase K/L-like methyltransferase" evidence="2">
    <location>
        <begin position="202"/>
        <end position="341"/>
    </location>
</feature>
<accession>A0A8X8BR22</accession>
<dbReference type="Gene3D" id="3.40.50.150">
    <property type="entry name" value="Vaccinia Virus protein VP39"/>
    <property type="match status" value="1"/>
</dbReference>
<dbReference type="InterPro" id="IPR029063">
    <property type="entry name" value="SAM-dependent_MTases_sf"/>
</dbReference>
<dbReference type="GO" id="GO:0016423">
    <property type="term" value="F:tRNA (guanine) methyltransferase activity"/>
    <property type="evidence" value="ECO:0007669"/>
    <property type="project" value="TreeGrafter"/>
</dbReference>
<comment type="caution">
    <text evidence="3">The sequence shown here is derived from an EMBL/GenBank/DDBJ whole genome shotgun (WGS) entry which is preliminary data.</text>
</comment>
<dbReference type="SUPFAM" id="SSF53335">
    <property type="entry name" value="S-adenosyl-L-methionine-dependent methyltransferases"/>
    <property type="match status" value="1"/>
</dbReference>
<dbReference type="GO" id="GO:0043527">
    <property type="term" value="C:tRNA methyltransferase complex"/>
    <property type="evidence" value="ECO:0007669"/>
    <property type="project" value="UniProtKB-ARBA"/>
</dbReference>
<evidence type="ECO:0000256" key="1">
    <source>
        <dbReference type="SAM" id="MobiDB-lite"/>
    </source>
</evidence>
<dbReference type="FunFam" id="3.40.50.150:FF:000073">
    <property type="entry name" value="THUMP domain containing 3"/>
    <property type="match status" value="1"/>
</dbReference>
<dbReference type="CDD" id="cd02440">
    <property type="entry name" value="AdoMet_MTases"/>
    <property type="match status" value="1"/>
</dbReference>
<dbReference type="PANTHER" id="PTHR14911:SF1">
    <property type="entry name" value="THUMP DOMAIN-CONTAINING PROTEIN 2"/>
    <property type="match status" value="1"/>
</dbReference>
<gene>
    <name evidence="3" type="primary">Thumpd2</name>
    <name evidence="3" type="ORF">GTO96_0010034</name>
</gene>
<protein>
    <submittedName>
        <fullName evidence="3">THUM2 protein</fullName>
    </submittedName>
</protein>
<dbReference type="EMBL" id="JAATIS010000859">
    <property type="protein sequence ID" value="KAG2467263.1"/>
    <property type="molecule type" value="Genomic_DNA"/>
</dbReference>
<evidence type="ECO:0000259" key="2">
    <source>
        <dbReference type="Pfam" id="PF01170"/>
    </source>
</evidence>
<feature type="compositionally biased region" description="Basic and acidic residues" evidence="1">
    <location>
        <begin position="392"/>
        <end position="411"/>
    </location>
</feature>
<dbReference type="GO" id="GO:0030488">
    <property type="term" value="P:tRNA methylation"/>
    <property type="evidence" value="ECO:0007669"/>
    <property type="project" value="TreeGrafter"/>
</dbReference>
<feature type="non-terminal residue" evidence="3">
    <location>
        <position position="457"/>
    </location>
</feature>
<organism evidence="3 4">
    <name type="scientific">Polypterus senegalus</name>
    <name type="common">Senegal bichir</name>
    <dbReference type="NCBI Taxonomy" id="55291"/>
    <lineage>
        <taxon>Eukaryota</taxon>
        <taxon>Metazoa</taxon>
        <taxon>Chordata</taxon>
        <taxon>Craniata</taxon>
        <taxon>Vertebrata</taxon>
        <taxon>Euteleostomi</taxon>
        <taxon>Actinopterygii</taxon>
        <taxon>Polypteriformes</taxon>
        <taxon>Polypteridae</taxon>
        <taxon>Polypterus</taxon>
    </lineage>
</organism>
<feature type="compositionally biased region" description="Polar residues" evidence="1">
    <location>
        <begin position="363"/>
        <end position="381"/>
    </location>
</feature>
<dbReference type="AlphaFoldDB" id="A0A8X8BR22"/>
<reference evidence="3 4" key="1">
    <citation type="journal article" date="2021" name="Cell">
        <title>Tracing the genetic footprints of vertebrate landing in non-teleost ray-finned fishes.</title>
        <authorList>
            <person name="Bi X."/>
            <person name="Wang K."/>
            <person name="Yang L."/>
            <person name="Pan H."/>
            <person name="Jiang H."/>
            <person name="Wei Q."/>
            <person name="Fang M."/>
            <person name="Yu H."/>
            <person name="Zhu C."/>
            <person name="Cai Y."/>
            <person name="He Y."/>
            <person name="Gan X."/>
            <person name="Zeng H."/>
            <person name="Yu D."/>
            <person name="Zhu Y."/>
            <person name="Jiang H."/>
            <person name="Qiu Q."/>
            <person name="Yang H."/>
            <person name="Zhang Y.E."/>
            <person name="Wang W."/>
            <person name="Zhu M."/>
            <person name="He S."/>
            <person name="Zhang G."/>
        </authorList>
    </citation>
    <scope>NUCLEOTIDE SEQUENCE [LARGE SCALE GENOMIC DNA]</scope>
    <source>
        <strain evidence="3">Bchr_013</strain>
    </source>
</reference>
<proteinExistence type="predicted"/>
<sequence>MQEALSHQFVTQRDSYGTWRPRADATLNDLNELTLNWTLDQFATHFDPVNPYGKARHFIQKKIIGEDRTLWTDTILLWHKCQNLLQSVQRCVKRKREEDPREECATKRVNLEPSQSLMFPVSCRNWSKTPEVEQQDGEDELHKACGDSNSSVNGQQMSPLFRVSCRCSGRIARMFNAQINVHLSDVYWLVGIPVFRLPLAQRSYIKTTGLRPTIAWTMAFLADIKAGSVLLDPMCGVGTILLEAAEERQDSVFIGTDISESQLKVAHQNVESAGLNGKINLIRGSATEIPLQPASVDAIVCDLPFGRKFKCKTDIRMLLPTILKEMERVLRVGGNLVLLLSPPLSVHIQKHFGSDRMVGSGITSPVTADSSSSVDTNTQAGSADGKLLQQEIPRRRNEVAHGEATRAHAEHTVAGGSSPSPALPLADFPSLQLNAIYRVSLGLTDGLIHRYKKVLLT</sequence>
<dbReference type="InterPro" id="IPR000241">
    <property type="entry name" value="RlmKL-like_Mtase"/>
</dbReference>